<dbReference type="Gene3D" id="1.10.1200.10">
    <property type="entry name" value="ACP-like"/>
    <property type="match status" value="1"/>
</dbReference>
<dbReference type="RefSeq" id="WP_170203554.1">
    <property type="nucleotide sequence ID" value="NZ_CP051685.1"/>
</dbReference>
<keyword evidence="2" id="KW-0597">Phosphoprotein</keyword>
<sequence>MVVTELKQFLLSLHRSGVDIYVENGKLMTKSAPGVISQEIGRQIRDNRHALLALLQSTTGNDARPYGDIVPVSRTAPLPLSFAQQRLWFIDQLGGGSTQYNMPTALALDGWLDRYSLRATLDEIVRRHEVLRTTYASVNGQGEQRVGPALPVPLPITDLSTLAGAAQDAEVRRIAAAEAGRPFDLAHDLMLRAHLLFLGPQRHVLLVTLHHIASDGWSMGVVVNEFGTLYEAFSAGRRSPLPEISVQYADYAHWQRTSWQPDRLERQLAYWQRQLADLPQAHSLPLDHPRPARQQFEGRLHTQVIDAALLERLKALAGTHQATLFMVLQSAFALLLARWSNETDIVMGSPIAGRNHREVDGLVGLFVNTLVLRSRLRMEAGFGALLEEGRAMLLDAYAHQDLPFEQLVDALKPERSQAHAPLFQIMFSLQNTEQGSLRLADLQIGGIGDGRVITKFDLELSAVESGGTLRLVWNGAASLFDAETIARMADSFGVLLDAIVGAPQAPLGTLALLTESDRRKLAAWRSSPVPYPQDACIHELFEAQAARTPDAVAAVCGEEAMTYLELNRQANRIAHRLRAQGVVEGTLVGLCLRRSNMMIAAMLGILKAGGAYVPLDPAYPRERLEFMLQDSALGIVLTSAALRHALPAHRETVLCLDDADLLAGQPQDNPVSCAGAGSLAYVIYTSGSTGMPKGVMVEHRGVARLALPSDYVPYNSETVMLHLSSVSFDAATFEVWGPLLHGGKVVVYPHMVLDVEGINELMTRHGVTTMFLTSGMFDLWSSHLPGAGTLRWVMTGGDVVPPGAAARLYAAMGGVQMVALYGPTENTSVTTFFPVPRDWPDTRALPIGSPIAGTTIDVLDPCGVPAPVGVAGELYVGGAGLARGYLGRPDLNAAMFAGSGARRRYRTGDQARFRADGSLEFLGRRDGQVKLRGFRIEVEEIEAHLVRSGIVTEACVLLHGEGKDKRLAAYVAGGSRHQDLAGALRAALRQTMPEYMVPSVFVSVATLPLTTSGKVDRRRLLALPLAAAAPEDATDTGAAPCGAAARIAVVWCVLLGMPEIGIDTPFFEAGGNSITLIELRYRLQEAGFEFSLKELMEQPTVRGLAALLDDATRHTSAAALKAVVRLNEAKTGQPLYILHPFGGGVEGYRVLARGLEATCPVFGLQAPFMFGLDFPFSELSELARFYADAIMAHSALQVHSLAGYSGGGKLAAQVARILIERGHEVNYVALFDANIVDPDRTDDEDDYTRLCRFCYSLNVINSAAEVPQEWRQAGYADQLEHFAGLVLKKRSYARDEVVVTLKFGVNLLRAGCTDPSGLRIAGAVASFVSSGNQADADNRSGWSRVFENDVDFRTVSATHDNFMEPAAVHQMLAPMAAGLALRATPTVLATH</sequence>
<evidence type="ECO:0000313" key="4">
    <source>
        <dbReference type="EMBL" id="QJE01529.1"/>
    </source>
</evidence>
<dbReference type="InterPro" id="IPR001242">
    <property type="entry name" value="Condensation_dom"/>
</dbReference>
<dbReference type="InterPro" id="IPR044894">
    <property type="entry name" value="TubC_N_sf"/>
</dbReference>
<dbReference type="InterPro" id="IPR000873">
    <property type="entry name" value="AMP-dep_synth/lig_dom"/>
</dbReference>
<dbReference type="GO" id="GO:0043041">
    <property type="term" value="P:amino acid activation for nonribosomal peptide biosynthetic process"/>
    <property type="evidence" value="ECO:0007669"/>
    <property type="project" value="TreeGrafter"/>
</dbReference>
<dbReference type="InterPro" id="IPR020806">
    <property type="entry name" value="PKS_PP-bd"/>
</dbReference>
<keyword evidence="1" id="KW-0596">Phosphopantetheine</keyword>
<dbReference type="FunFam" id="3.40.50.12780:FF:000012">
    <property type="entry name" value="Non-ribosomal peptide synthetase"/>
    <property type="match status" value="1"/>
</dbReference>
<dbReference type="Pfam" id="PF00668">
    <property type="entry name" value="Condensation"/>
    <property type="match status" value="1"/>
</dbReference>
<dbReference type="FunFam" id="3.40.50.980:FF:000001">
    <property type="entry name" value="Non-ribosomal peptide synthetase"/>
    <property type="match status" value="1"/>
</dbReference>
<dbReference type="InterPro" id="IPR045851">
    <property type="entry name" value="AMP-bd_C_sf"/>
</dbReference>
<dbReference type="Pfam" id="PF00501">
    <property type="entry name" value="AMP-binding"/>
    <property type="match status" value="1"/>
</dbReference>
<dbReference type="Pfam" id="PF00550">
    <property type="entry name" value="PP-binding"/>
    <property type="match status" value="1"/>
</dbReference>
<evidence type="ECO:0000313" key="5">
    <source>
        <dbReference type="Proteomes" id="UP000502415"/>
    </source>
</evidence>
<dbReference type="InterPro" id="IPR009081">
    <property type="entry name" value="PP-bd_ACP"/>
</dbReference>
<dbReference type="Gene3D" id="3.30.300.30">
    <property type="match status" value="1"/>
</dbReference>
<dbReference type="PROSITE" id="PS50075">
    <property type="entry name" value="CARRIER"/>
    <property type="match status" value="1"/>
</dbReference>
<name>A0A7Z2VYM0_9BURK</name>
<dbReference type="SMART" id="SM00823">
    <property type="entry name" value="PKS_PP"/>
    <property type="match status" value="1"/>
</dbReference>
<dbReference type="InterPro" id="IPR025110">
    <property type="entry name" value="AMP-bd_C"/>
</dbReference>
<evidence type="ECO:0000256" key="1">
    <source>
        <dbReference type="ARBA" id="ARBA00022450"/>
    </source>
</evidence>
<dbReference type="GO" id="GO:0005829">
    <property type="term" value="C:cytosol"/>
    <property type="evidence" value="ECO:0007669"/>
    <property type="project" value="TreeGrafter"/>
</dbReference>
<dbReference type="KEGG" id="mfy:HH212_17075"/>
<reference evidence="4 5" key="1">
    <citation type="submission" date="2020-04" db="EMBL/GenBank/DDBJ databases">
        <title>Genome sequencing of novel species.</title>
        <authorList>
            <person name="Heo J."/>
            <person name="Kim S.-J."/>
            <person name="Kim J.-S."/>
            <person name="Hong S.-B."/>
            <person name="Kwon S.-W."/>
        </authorList>
    </citation>
    <scope>NUCLEOTIDE SEQUENCE [LARGE SCALE GENOMIC DNA]</scope>
    <source>
        <strain evidence="4 5">GN2-R2</strain>
    </source>
</reference>
<organism evidence="4 5">
    <name type="scientific">Massilia forsythiae</name>
    <dbReference type="NCBI Taxonomy" id="2728020"/>
    <lineage>
        <taxon>Bacteria</taxon>
        <taxon>Pseudomonadati</taxon>
        <taxon>Pseudomonadota</taxon>
        <taxon>Betaproteobacteria</taxon>
        <taxon>Burkholderiales</taxon>
        <taxon>Oxalobacteraceae</taxon>
        <taxon>Telluria group</taxon>
        <taxon>Massilia</taxon>
    </lineage>
</organism>
<dbReference type="Pfam" id="PF00975">
    <property type="entry name" value="Thioesterase"/>
    <property type="match status" value="1"/>
</dbReference>
<protein>
    <submittedName>
        <fullName evidence="4">Amino acid adenylation domain-containing protein</fullName>
    </submittedName>
</protein>
<dbReference type="GO" id="GO:0003824">
    <property type="term" value="F:catalytic activity"/>
    <property type="evidence" value="ECO:0007669"/>
    <property type="project" value="InterPro"/>
</dbReference>
<dbReference type="FunFam" id="3.30.559.10:FF:000012">
    <property type="entry name" value="Non-ribosomal peptide synthetase"/>
    <property type="match status" value="1"/>
</dbReference>
<evidence type="ECO:0000259" key="3">
    <source>
        <dbReference type="PROSITE" id="PS50075"/>
    </source>
</evidence>
<dbReference type="SUPFAM" id="SSF52777">
    <property type="entry name" value="CoA-dependent acyltransferases"/>
    <property type="match status" value="2"/>
</dbReference>
<keyword evidence="5" id="KW-1185">Reference proteome</keyword>
<dbReference type="InterPro" id="IPR023213">
    <property type="entry name" value="CAT-like_dom_sf"/>
</dbReference>
<dbReference type="Pfam" id="PF18563">
    <property type="entry name" value="TubC_N"/>
    <property type="match status" value="1"/>
</dbReference>
<dbReference type="PANTHER" id="PTHR45527:SF1">
    <property type="entry name" value="FATTY ACID SYNTHASE"/>
    <property type="match status" value="1"/>
</dbReference>
<dbReference type="SUPFAM" id="SSF53474">
    <property type="entry name" value="alpha/beta-Hydrolases"/>
    <property type="match status" value="1"/>
</dbReference>
<dbReference type="Gene3D" id="1.10.10.1830">
    <property type="entry name" value="Non-ribosomal peptide synthase, adenylation domain"/>
    <property type="match status" value="1"/>
</dbReference>
<dbReference type="InterPro" id="IPR036736">
    <property type="entry name" value="ACP-like_sf"/>
</dbReference>
<dbReference type="GO" id="GO:0031177">
    <property type="term" value="F:phosphopantetheine binding"/>
    <property type="evidence" value="ECO:0007669"/>
    <property type="project" value="InterPro"/>
</dbReference>
<dbReference type="PANTHER" id="PTHR45527">
    <property type="entry name" value="NONRIBOSOMAL PEPTIDE SYNTHETASE"/>
    <property type="match status" value="1"/>
</dbReference>
<feature type="domain" description="Carrier" evidence="3">
    <location>
        <begin position="1038"/>
        <end position="1112"/>
    </location>
</feature>
<dbReference type="Gene3D" id="3.30.559.30">
    <property type="entry name" value="Nonribosomal peptide synthetase, condensation domain"/>
    <property type="match status" value="1"/>
</dbReference>
<dbReference type="InterPro" id="IPR001031">
    <property type="entry name" value="Thioesterase"/>
</dbReference>
<dbReference type="PROSITE" id="PS00455">
    <property type="entry name" value="AMP_BINDING"/>
    <property type="match status" value="1"/>
</dbReference>
<dbReference type="Proteomes" id="UP000502415">
    <property type="component" value="Chromosome"/>
</dbReference>
<dbReference type="EMBL" id="CP051685">
    <property type="protein sequence ID" value="QJE01529.1"/>
    <property type="molecule type" value="Genomic_DNA"/>
</dbReference>
<dbReference type="SUPFAM" id="SSF47336">
    <property type="entry name" value="ACP-like"/>
    <property type="match status" value="1"/>
</dbReference>
<dbReference type="SUPFAM" id="SSF56801">
    <property type="entry name" value="Acetyl-CoA synthetase-like"/>
    <property type="match status" value="1"/>
</dbReference>
<dbReference type="CDD" id="cd12117">
    <property type="entry name" value="A_NRPS_Srf_like"/>
    <property type="match status" value="1"/>
</dbReference>
<dbReference type="Gene3D" id="3.40.50.980">
    <property type="match status" value="2"/>
</dbReference>
<dbReference type="NCBIfam" id="TIGR01733">
    <property type="entry name" value="AA-adenyl-dom"/>
    <property type="match status" value="1"/>
</dbReference>
<evidence type="ECO:0000256" key="2">
    <source>
        <dbReference type="ARBA" id="ARBA00022553"/>
    </source>
</evidence>
<dbReference type="InterPro" id="IPR041464">
    <property type="entry name" value="TubC_N"/>
</dbReference>
<dbReference type="GO" id="GO:0044550">
    <property type="term" value="P:secondary metabolite biosynthetic process"/>
    <property type="evidence" value="ECO:0007669"/>
    <property type="project" value="TreeGrafter"/>
</dbReference>
<dbReference type="InterPro" id="IPR029058">
    <property type="entry name" value="AB_hydrolase_fold"/>
</dbReference>
<dbReference type="Pfam" id="PF13193">
    <property type="entry name" value="AMP-binding_C"/>
    <property type="match status" value="1"/>
</dbReference>
<gene>
    <name evidence="4" type="ORF">HH212_17075</name>
</gene>
<proteinExistence type="predicted"/>
<dbReference type="CDD" id="cd19531">
    <property type="entry name" value="LCL_NRPS-like"/>
    <property type="match status" value="1"/>
</dbReference>
<dbReference type="InterPro" id="IPR010071">
    <property type="entry name" value="AA_adenyl_dom"/>
</dbReference>
<dbReference type="Gene3D" id="2.30.38.10">
    <property type="entry name" value="Luciferase, Domain 3"/>
    <property type="match status" value="1"/>
</dbReference>
<dbReference type="InterPro" id="IPR020845">
    <property type="entry name" value="AMP-binding_CS"/>
</dbReference>
<dbReference type="Gene3D" id="3.30.559.10">
    <property type="entry name" value="Chloramphenicol acetyltransferase-like domain"/>
    <property type="match status" value="1"/>
</dbReference>
<accession>A0A7Z2VYM0</accession>
<dbReference type="Gene3D" id="3.40.50.1820">
    <property type="entry name" value="alpha/beta hydrolase"/>
    <property type="match status" value="1"/>
</dbReference>